<evidence type="ECO:0000313" key="2">
    <source>
        <dbReference type="Proteomes" id="UP000008311"/>
    </source>
</evidence>
<accession>B9TQN3</accession>
<dbReference type="InParanoid" id="B9TQN3"/>
<evidence type="ECO:0000313" key="1">
    <source>
        <dbReference type="EMBL" id="EEF21831.1"/>
    </source>
</evidence>
<protein>
    <submittedName>
        <fullName evidence="1">Uncharacterized protein</fullName>
    </submittedName>
</protein>
<reference evidence="2" key="1">
    <citation type="journal article" date="2010" name="Nat. Biotechnol.">
        <title>Draft genome sequence of the oilseed species Ricinus communis.</title>
        <authorList>
            <person name="Chan A.P."/>
            <person name="Crabtree J."/>
            <person name="Zhao Q."/>
            <person name="Lorenzi H."/>
            <person name="Orvis J."/>
            <person name="Puiu D."/>
            <person name="Melake-Berhan A."/>
            <person name="Jones K.M."/>
            <person name="Redman J."/>
            <person name="Chen G."/>
            <person name="Cahoon E.B."/>
            <person name="Gedil M."/>
            <person name="Stanke M."/>
            <person name="Haas B.J."/>
            <person name="Wortman J.R."/>
            <person name="Fraser-Liggett C.M."/>
            <person name="Ravel J."/>
            <person name="Rabinowicz P.D."/>
        </authorList>
    </citation>
    <scope>NUCLEOTIDE SEQUENCE [LARGE SCALE GENOMIC DNA]</scope>
    <source>
        <strain evidence="2">cv. Hale</strain>
    </source>
</reference>
<sequence length="195" mass="19638">MIFGQQQPRQVCLAAADVRMQIDAARHHDHALRIVVAIDGAVGGRVDDAAIADIEVAQLAVDAVRGIVDAAASESRDAHAGLPVCAARAASASARCVAMDATVGSATCRAACSGTTTDVSTRNRWPSLSMPGVATGMKIVFAPRVCGSSAEPSAGVPSTIKGVFASSVDGGGCGSKLAVHSNASASRAASRRSVR</sequence>
<dbReference type="EMBL" id="EQ999086">
    <property type="protein sequence ID" value="EEF21831.1"/>
    <property type="molecule type" value="Genomic_DNA"/>
</dbReference>
<proteinExistence type="predicted"/>
<name>B9TQN3_RICCO</name>
<gene>
    <name evidence="1" type="ORF">RCOM_2111340</name>
</gene>
<dbReference type="Proteomes" id="UP000008311">
    <property type="component" value="Unassembled WGS sequence"/>
</dbReference>
<organism evidence="1 2">
    <name type="scientific">Ricinus communis</name>
    <name type="common">Castor bean</name>
    <dbReference type="NCBI Taxonomy" id="3988"/>
    <lineage>
        <taxon>Eukaryota</taxon>
        <taxon>Viridiplantae</taxon>
        <taxon>Streptophyta</taxon>
        <taxon>Embryophyta</taxon>
        <taxon>Tracheophyta</taxon>
        <taxon>Spermatophyta</taxon>
        <taxon>Magnoliopsida</taxon>
        <taxon>eudicotyledons</taxon>
        <taxon>Gunneridae</taxon>
        <taxon>Pentapetalae</taxon>
        <taxon>rosids</taxon>
        <taxon>fabids</taxon>
        <taxon>Malpighiales</taxon>
        <taxon>Euphorbiaceae</taxon>
        <taxon>Acalyphoideae</taxon>
        <taxon>Acalypheae</taxon>
        <taxon>Ricinus</taxon>
    </lineage>
</organism>
<keyword evidence="2" id="KW-1185">Reference proteome</keyword>
<dbReference type="AlphaFoldDB" id="B9TQN3"/>